<accession>A0A6P8J7E9</accession>
<dbReference type="NCBIfam" id="NF008035">
    <property type="entry name" value="PRK10767.1"/>
    <property type="match status" value="1"/>
</dbReference>
<dbReference type="Pfam" id="PF00226">
    <property type="entry name" value="DnaJ"/>
    <property type="match status" value="1"/>
</dbReference>
<dbReference type="FunCoup" id="A0A6P8J7E9">
    <property type="interactions" value="1390"/>
</dbReference>
<dbReference type="KEGG" id="aten:116307625"/>
<dbReference type="GO" id="GO:0043066">
    <property type="term" value="P:negative regulation of apoptotic process"/>
    <property type="evidence" value="ECO:0007669"/>
    <property type="project" value="TreeGrafter"/>
</dbReference>
<keyword evidence="3" id="KW-0488">Methylation</keyword>
<evidence type="ECO:0000256" key="14">
    <source>
        <dbReference type="SAM" id="MobiDB-lite"/>
    </source>
</evidence>
<dbReference type="SUPFAM" id="SSF49493">
    <property type="entry name" value="HSP40/DnaJ peptide-binding domain"/>
    <property type="match status" value="2"/>
</dbReference>
<dbReference type="CDD" id="cd06257">
    <property type="entry name" value="DnaJ"/>
    <property type="match status" value="1"/>
</dbReference>
<feature type="domain" description="J" evidence="16">
    <location>
        <begin position="80"/>
        <end position="145"/>
    </location>
</feature>
<dbReference type="Pfam" id="PF00684">
    <property type="entry name" value="DnaJ_CXXCXGXG"/>
    <property type="match status" value="1"/>
</dbReference>
<evidence type="ECO:0000256" key="12">
    <source>
        <dbReference type="ARBA" id="ARBA00023186"/>
    </source>
</evidence>
<keyword evidence="15" id="KW-1133">Transmembrane helix</keyword>
<keyword evidence="10" id="KW-0496">Mitochondrion</keyword>
<dbReference type="InterPro" id="IPR051938">
    <property type="entry name" value="Apopto_cytoskel_mod"/>
</dbReference>
<dbReference type="FunFam" id="2.60.260.20:FF:000005">
    <property type="entry name" value="Chaperone protein dnaJ 1, mitochondrial"/>
    <property type="match status" value="1"/>
</dbReference>
<dbReference type="InterPro" id="IPR008971">
    <property type="entry name" value="HSP40/DnaJ_pept-bd"/>
</dbReference>
<keyword evidence="9" id="KW-0007">Acetylation</keyword>
<dbReference type="GO" id="GO:0007005">
    <property type="term" value="P:mitochondrion organization"/>
    <property type="evidence" value="ECO:0007669"/>
    <property type="project" value="TreeGrafter"/>
</dbReference>
<dbReference type="InterPro" id="IPR036869">
    <property type="entry name" value="J_dom_sf"/>
</dbReference>
<evidence type="ECO:0000259" key="16">
    <source>
        <dbReference type="PROSITE" id="PS50076"/>
    </source>
</evidence>
<evidence type="ECO:0000256" key="5">
    <source>
        <dbReference type="ARBA" id="ARBA00022737"/>
    </source>
</evidence>
<keyword evidence="7 13" id="KW-0862">Zinc</keyword>
<dbReference type="GO" id="GO:0005829">
    <property type="term" value="C:cytosol"/>
    <property type="evidence" value="ECO:0007669"/>
    <property type="project" value="UniProtKB-ARBA"/>
</dbReference>
<dbReference type="CDD" id="cd10719">
    <property type="entry name" value="DnaJ_zf"/>
    <property type="match status" value="1"/>
</dbReference>
<evidence type="ECO:0000256" key="10">
    <source>
        <dbReference type="ARBA" id="ARBA00023128"/>
    </source>
</evidence>
<dbReference type="InterPro" id="IPR018253">
    <property type="entry name" value="DnaJ_domain_CS"/>
</dbReference>
<evidence type="ECO:0000256" key="3">
    <source>
        <dbReference type="ARBA" id="ARBA00022481"/>
    </source>
</evidence>
<dbReference type="Gene3D" id="1.10.287.110">
    <property type="entry name" value="DnaJ domain"/>
    <property type="match status" value="1"/>
</dbReference>
<evidence type="ECO:0000256" key="1">
    <source>
        <dbReference type="ARBA" id="ARBA00004173"/>
    </source>
</evidence>
<dbReference type="SMART" id="SM00271">
    <property type="entry name" value="DnaJ"/>
    <property type="match status" value="1"/>
</dbReference>
<keyword evidence="11 15" id="KW-0472">Membrane</keyword>
<comment type="subcellular location">
    <subcellularLocation>
        <location evidence="2">Membrane</location>
    </subcellularLocation>
    <subcellularLocation>
        <location evidence="1">Mitochondrion</location>
    </subcellularLocation>
</comment>
<dbReference type="GO" id="GO:0016020">
    <property type="term" value="C:membrane"/>
    <property type="evidence" value="ECO:0007669"/>
    <property type="project" value="UniProtKB-SubCell"/>
</dbReference>
<evidence type="ECO:0000256" key="7">
    <source>
        <dbReference type="ARBA" id="ARBA00022833"/>
    </source>
</evidence>
<dbReference type="PROSITE" id="PS00636">
    <property type="entry name" value="DNAJ_1"/>
    <property type="match status" value="1"/>
</dbReference>
<evidence type="ECO:0000256" key="11">
    <source>
        <dbReference type="ARBA" id="ARBA00023136"/>
    </source>
</evidence>
<keyword evidence="6 13" id="KW-0863">Zinc-finger</keyword>
<keyword evidence="12" id="KW-0143">Chaperone</keyword>
<dbReference type="GO" id="GO:0008270">
    <property type="term" value="F:zinc ion binding"/>
    <property type="evidence" value="ECO:0007669"/>
    <property type="project" value="UniProtKB-KW"/>
</dbReference>
<dbReference type="PANTHER" id="PTHR44145:SF3">
    <property type="entry name" value="DNAJ HOMOLOG SUBFAMILY A MEMBER 3, MITOCHONDRIAL"/>
    <property type="match status" value="1"/>
</dbReference>
<feature type="region of interest" description="Disordered" evidence="14">
    <location>
        <begin position="519"/>
        <end position="539"/>
    </location>
</feature>
<dbReference type="InterPro" id="IPR001305">
    <property type="entry name" value="HSP_DnaJ_Cys-rich_dom"/>
</dbReference>
<keyword evidence="8" id="KW-0809">Transit peptide</keyword>
<dbReference type="OrthoDB" id="10256793at2759"/>
<dbReference type="Pfam" id="PF01556">
    <property type="entry name" value="DnaJ_C"/>
    <property type="match status" value="1"/>
</dbReference>
<gene>
    <name evidence="19" type="primary">LOC116307625</name>
</gene>
<keyword evidence="18" id="KW-1185">Reference proteome</keyword>
<dbReference type="GeneID" id="116307625"/>
<dbReference type="InterPro" id="IPR012724">
    <property type="entry name" value="DnaJ"/>
</dbReference>
<dbReference type="PANTHER" id="PTHR44145">
    <property type="entry name" value="DNAJ HOMOLOG SUBFAMILY A MEMBER 3, MITOCHONDRIAL"/>
    <property type="match status" value="1"/>
</dbReference>
<dbReference type="GO" id="GO:0005524">
    <property type="term" value="F:ATP binding"/>
    <property type="evidence" value="ECO:0007669"/>
    <property type="project" value="InterPro"/>
</dbReference>
<dbReference type="GO" id="GO:0005739">
    <property type="term" value="C:mitochondrion"/>
    <property type="evidence" value="ECO:0007669"/>
    <property type="project" value="UniProtKB-SubCell"/>
</dbReference>
<dbReference type="RefSeq" id="XP_031573758.1">
    <property type="nucleotide sequence ID" value="XM_031717898.1"/>
</dbReference>
<dbReference type="Proteomes" id="UP000515163">
    <property type="component" value="Unplaced"/>
</dbReference>
<dbReference type="HAMAP" id="MF_01152">
    <property type="entry name" value="DnaJ"/>
    <property type="match status" value="1"/>
</dbReference>
<dbReference type="GO" id="GO:0031072">
    <property type="term" value="F:heat shock protein binding"/>
    <property type="evidence" value="ECO:0007669"/>
    <property type="project" value="InterPro"/>
</dbReference>
<dbReference type="GO" id="GO:0009408">
    <property type="term" value="P:response to heat"/>
    <property type="evidence" value="ECO:0007669"/>
    <property type="project" value="InterPro"/>
</dbReference>
<feature type="domain" description="CR-type" evidence="17">
    <location>
        <begin position="212"/>
        <end position="290"/>
    </location>
</feature>
<dbReference type="AlphaFoldDB" id="A0A6P8J7E9"/>
<dbReference type="PROSITE" id="PS51188">
    <property type="entry name" value="ZF_CR"/>
    <property type="match status" value="1"/>
</dbReference>
<evidence type="ECO:0000256" key="8">
    <source>
        <dbReference type="ARBA" id="ARBA00022946"/>
    </source>
</evidence>
<dbReference type="PROSITE" id="PS50076">
    <property type="entry name" value="DNAJ_2"/>
    <property type="match status" value="1"/>
</dbReference>
<dbReference type="InParanoid" id="A0A6P8J7E9"/>
<evidence type="ECO:0000256" key="6">
    <source>
        <dbReference type="ARBA" id="ARBA00022771"/>
    </source>
</evidence>
<reference evidence="19" key="1">
    <citation type="submission" date="2025-08" db="UniProtKB">
        <authorList>
            <consortium name="RefSeq"/>
        </authorList>
    </citation>
    <scope>IDENTIFICATION</scope>
    <source>
        <tissue evidence="19">Tentacle</tissue>
    </source>
</reference>
<dbReference type="InterPro" id="IPR001623">
    <property type="entry name" value="DnaJ_domain"/>
</dbReference>
<dbReference type="InterPro" id="IPR002939">
    <property type="entry name" value="DnaJ_C"/>
</dbReference>
<dbReference type="GO" id="GO:0005102">
    <property type="term" value="F:signaling receptor binding"/>
    <property type="evidence" value="ECO:0007669"/>
    <property type="project" value="UniProtKB-ARBA"/>
</dbReference>
<dbReference type="GO" id="GO:0006457">
    <property type="term" value="P:protein folding"/>
    <property type="evidence" value="ECO:0007669"/>
    <property type="project" value="InterPro"/>
</dbReference>
<dbReference type="SUPFAM" id="SSF46565">
    <property type="entry name" value="Chaperone J-domain"/>
    <property type="match status" value="1"/>
</dbReference>
<evidence type="ECO:0000256" key="9">
    <source>
        <dbReference type="ARBA" id="ARBA00022990"/>
    </source>
</evidence>
<sequence>MAARLGERSARCIFCVCSSFIQPVVHRSKYHTLLNSSLHLGKSNVCRNIKKGNFQLIKPLAAGTIRGCDFHTSDNLKRKDFYKLLGVSPNANAKEIKKAYFELAKKYHPDTNSKDKKAAEKFQEINEAYEILSDDNKRRAYDSYGQTEFSSAGAGNPFGGAAGFDAEDIFRTFFGGQNGPFSGFRTAGMDFEDLQQAQQYAMNLSFMEAAKGCNKDMTIRTRVICDRCNGKKAEPGTTHSKCSQCNGTGQESVNTGFFFMKSTCRKCGGQGYTITTPCKKCRGKGRVMETMNITVPVPAGIEDGQTIRLPVGTGEVYITLKVAESKIFERQGANVYSTANISFTQALLGGTIKIPGIQGDIELKVPPGTQSHQQMRLSNRGIPRIDGHGRGDHYVSFKIHIPKYLNSKQKALILAYAELETDVSGTVNGVDKTKAGLNVQRVWDVFRESKESFKDSFDSKEQKQQNDEKLNPDGSWEGGDDKQEEIHAKELQKTIKLGLVLVTVCVLYIIYSSFGSPAVTEGKKAQEPRSDESYDSYGC</sequence>
<keyword evidence="5" id="KW-0677">Repeat</keyword>
<dbReference type="InterPro" id="IPR036410">
    <property type="entry name" value="HSP_DnaJ_Cys-rich_dom_sf"/>
</dbReference>
<dbReference type="Gene3D" id="2.10.230.10">
    <property type="entry name" value="Heat shock protein DnaJ, cysteine-rich domain"/>
    <property type="match status" value="1"/>
</dbReference>
<proteinExistence type="inferred from homology"/>
<dbReference type="PRINTS" id="PR00625">
    <property type="entry name" value="JDOMAIN"/>
</dbReference>
<organism evidence="18 19">
    <name type="scientific">Actinia tenebrosa</name>
    <name type="common">Australian red waratah sea anemone</name>
    <dbReference type="NCBI Taxonomy" id="6105"/>
    <lineage>
        <taxon>Eukaryota</taxon>
        <taxon>Metazoa</taxon>
        <taxon>Cnidaria</taxon>
        <taxon>Anthozoa</taxon>
        <taxon>Hexacorallia</taxon>
        <taxon>Actiniaria</taxon>
        <taxon>Actiniidae</taxon>
        <taxon>Actinia</taxon>
    </lineage>
</organism>
<evidence type="ECO:0000313" key="19">
    <source>
        <dbReference type="RefSeq" id="XP_031573758.1"/>
    </source>
</evidence>
<evidence type="ECO:0000256" key="4">
    <source>
        <dbReference type="ARBA" id="ARBA00022723"/>
    </source>
</evidence>
<dbReference type="Gene3D" id="2.60.260.20">
    <property type="entry name" value="Urease metallochaperone UreE, N-terminal domain"/>
    <property type="match status" value="2"/>
</dbReference>
<keyword evidence="4 13" id="KW-0479">Metal-binding</keyword>
<dbReference type="GO" id="GO:0051082">
    <property type="term" value="F:unfolded protein binding"/>
    <property type="evidence" value="ECO:0007669"/>
    <property type="project" value="InterPro"/>
</dbReference>
<protein>
    <submittedName>
        <fullName evidence="19">DnaJ homolog subfamily A member 3, mitochondrial-like isoform X1</fullName>
    </submittedName>
</protein>
<evidence type="ECO:0000256" key="13">
    <source>
        <dbReference type="PROSITE-ProRule" id="PRU00546"/>
    </source>
</evidence>
<dbReference type="CDD" id="cd10747">
    <property type="entry name" value="DnaJ_C"/>
    <property type="match status" value="1"/>
</dbReference>
<feature type="region of interest" description="Disordered" evidence="14">
    <location>
        <begin position="454"/>
        <end position="481"/>
    </location>
</feature>
<feature type="compositionally biased region" description="Basic and acidic residues" evidence="14">
    <location>
        <begin position="454"/>
        <end position="471"/>
    </location>
</feature>
<keyword evidence="15" id="KW-0812">Transmembrane</keyword>
<feature type="zinc finger region" description="CR-type" evidence="13">
    <location>
        <begin position="212"/>
        <end position="290"/>
    </location>
</feature>
<dbReference type="FunFam" id="2.10.230.10:FF:000003">
    <property type="entry name" value="dnaJ homolog subfamily A member 3, mitochondrial"/>
    <property type="match status" value="1"/>
</dbReference>
<feature type="compositionally biased region" description="Basic and acidic residues" evidence="14">
    <location>
        <begin position="521"/>
        <end position="532"/>
    </location>
</feature>
<dbReference type="SUPFAM" id="SSF57938">
    <property type="entry name" value="DnaJ/Hsp40 cysteine-rich domain"/>
    <property type="match status" value="1"/>
</dbReference>
<name>A0A6P8J7E9_ACTTE</name>
<evidence type="ECO:0000256" key="15">
    <source>
        <dbReference type="SAM" id="Phobius"/>
    </source>
</evidence>
<evidence type="ECO:0000259" key="17">
    <source>
        <dbReference type="PROSITE" id="PS51188"/>
    </source>
</evidence>
<feature type="transmembrane region" description="Helical" evidence="15">
    <location>
        <begin position="495"/>
        <end position="514"/>
    </location>
</feature>
<evidence type="ECO:0000313" key="18">
    <source>
        <dbReference type="Proteomes" id="UP000515163"/>
    </source>
</evidence>
<evidence type="ECO:0000256" key="2">
    <source>
        <dbReference type="ARBA" id="ARBA00004370"/>
    </source>
</evidence>